<protein>
    <submittedName>
        <fullName evidence="1">Uncharacterized protein</fullName>
    </submittedName>
</protein>
<comment type="caution">
    <text evidence="1">The sequence shown here is derived from an EMBL/GenBank/DDBJ whole genome shotgun (WGS) entry which is preliminary data.</text>
</comment>
<dbReference type="AlphaFoldDB" id="A0A3E1KBG1"/>
<evidence type="ECO:0000313" key="2">
    <source>
        <dbReference type="Proteomes" id="UP000260351"/>
    </source>
</evidence>
<organism evidence="1 2">
    <name type="scientific">Wenzhouxiangella sediminis</name>
    <dbReference type="NCBI Taxonomy" id="1792836"/>
    <lineage>
        <taxon>Bacteria</taxon>
        <taxon>Pseudomonadati</taxon>
        <taxon>Pseudomonadota</taxon>
        <taxon>Gammaproteobacteria</taxon>
        <taxon>Chromatiales</taxon>
        <taxon>Wenzhouxiangellaceae</taxon>
        <taxon>Wenzhouxiangella</taxon>
    </lineage>
</organism>
<proteinExistence type="predicted"/>
<keyword evidence="2" id="KW-1185">Reference proteome</keyword>
<dbReference type="EMBL" id="QUZK01000014">
    <property type="protein sequence ID" value="RFF31960.1"/>
    <property type="molecule type" value="Genomic_DNA"/>
</dbReference>
<dbReference type="OrthoDB" id="7063662at2"/>
<gene>
    <name evidence="1" type="ORF">DZC52_02920</name>
</gene>
<name>A0A3E1KBG1_9GAMM</name>
<sequence length="107" mass="12261">MMRNTVGKLVWGAALSTMMGVAVAGDVLLIEKVEERMMRDLPRNGLTQQQVEERYGEPNSKHAPVGDPPITRWIYDDFNVYFEYDLVIESVLHHDAIMREVEARSEP</sequence>
<accession>A0A3E1KBG1</accession>
<dbReference type="Proteomes" id="UP000260351">
    <property type="component" value="Unassembled WGS sequence"/>
</dbReference>
<evidence type="ECO:0000313" key="1">
    <source>
        <dbReference type="EMBL" id="RFF31960.1"/>
    </source>
</evidence>
<reference evidence="1 2" key="1">
    <citation type="submission" date="2018-08" db="EMBL/GenBank/DDBJ databases">
        <title>Wenzhouxiangella salilacus sp. nov., a novel bacterium isolated from a saline lake in Xinjiang Province, China.</title>
        <authorList>
            <person name="Han S."/>
        </authorList>
    </citation>
    <scope>NUCLEOTIDE SEQUENCE [LARGE SCALE GENOMIC DNA]</scope>
    <source>
        <strain evidence="1 2">XDB06</strain>
    </source>
</reference>
<dbReference type="RefSeq" id="WP_116649618.1">
    <property type="nucleotide sequence ID" value="NZ_QUZK01000014.1"/>
</dbReference>